<sequence>MEQQINLQEQQVRILCVDDERNVLRALQRIFLDDDYEIFTAESAEEGLTILEEEEDFQLVISDYRMPGQNGVDFLREVCRRRPETVRIVLSGYADAGAIVSAINEGQIYKFIPKPWNDDELKNTLDAALQLYFLQQRNRQLMTELQESNDKLQEMNENLEELVAERTQSLEFKNQALGISQNILDALPVAVIGFDVDGTIVKTNQALSEILGMPDQHLVGLPRADFLPDCLNRLVDESGDEGAGCRKVEISGRNLLAWVSRMASGDQEGIILTLVNGDCGS</sequence>
<evidence type="ECO:0000256" key="3">
    <source>
        <dbReference type="SAM" id="Coils"/>
    </source>
</evidence>
<dbReference type="InterPro" id="IPR001789">
    <property type="entry name" value="Sig_transdc_resp-reg_receiver"/>
</dbReference>
<protein>
    <recommendedName>
        <fullName evidence="8">PAS domain S-box-containing protein</fullName>
    </recommendedName>
</protein>
<dbReference type="Gene3D" id="3.30.450.20">
    <property type="entry name" value="PAS domain"/>
    <property type="match status" value="1"/>
</dbReference>
<keyword evidence="7" id="KW-1185">Reference proteome</keyword>
<dbReference type="SMART" id="SM00448">
    <property type="entry name" value="REC"/>
    <property type="match status" value="1"/>
</dbReference>
<evidence type="ECO:0000313" key="7">
    <source>
        <dbReference type="Proteomes" id="UP000193136"/>
    </source>
</evidence>
<dbReference type="PROSITE" id="PS50110">
    <property type="entry name" value="RESPONSE_REGULATORY"/>
    <property type="match status" value="1"/>
</dbReference>
<dbReference type="Gene3D" id="3.40.50.2300">
    <property type="match status" value="1"/>
</dbReference>
<dbReference type="PANTHER" id="PTHR44591">
    <property type="entry name" value="STRESS RESPONSE REGULATOR PROTEIN 1"/>
    <property type="match status" value="1"/>
</dbReference>
<dbReference type="Pfam" id="PF00989">
    <property type="entry name" value="PAS"/>
    <property type="match status" value="1"/>
</dbReference>
<accession>A0A1X0YE41</accession>
<feature type="coiled-coil region" evidence="3">
    <location>
        <begin position="131"/>
        <end position="169"/>
    </location>
</feature>
<evidence type="ECO:0000256" key="1">
    <source>
        <dbReference type="ARBA" id="ARBA00022553"/>
    </source>
</evidence>
<dbReference type="EMBL" id="NAAD01000001">
    <property type="protein sequence ID" value="ORJ63362.1"/>
    <property type="molecule type" value="Genomic_DNA"/>
</dbReference>
<dbReference type="GO" id="GO:0000160">
    <property type="term" value="P:phosphorelay signal transduction system"/>
    <property type="evidence" value="ECO:0007669"/>
    <property type="project" value="InterPro"/>
</dbReference>
<proteinExistence type="predicted"/>
<evidence type="ECO:0008006" key="8">
    <source>
        <dbReference type="Google" id="ProtNLM"/>
    </source>
</evidence>
<dbReference type="RefSeq" id="WP_085008374.1">
    <property type="nucleotide sequence ID" value="NZ_NAAD01000001.1"/>
</dbReference>
<evidence type="ECO:0000259" key="4">
    <source>
        <dbReference type="PROSITE" id="PS50110"/>
    </source>
</evidence>
<dbReference type="InterPro" id="IPR050595">
    <property type="entry name" value="Bact_response_regulator"/>
</dbReference>
<dbReference type="CDD" id="cd00130">
    <property type="entry name" value="PAS"/>
    <property type="match status" value="1"/>
</dbReference>
<gene>
    <name evidence="6" type="ORF">B5V00_00420</name>
</gene>
<dbReference type="OrthoDB" id="5392850at2"/>
<reference evidence="6 7" key="1">
    <citation type="submission" date="2017-03" db="EMBL/GenBank/DDBJ databases">
        <title>Genome sequence of Geothermobacter sp. EPR-M, Deep-Sea Iron Reducer.</title>
        <authorList>
            <person name="Tully B."/>
            <person name="Savalia P."/>
            <person name="Abuyen K."/>
            <person name="Baughan C."/>
            <person name="Romero E."/>
            <person name="Ronkowski C."/>
            <person name="Torres B."/>
            <person name="Tremblay J."/>
            <person name="Trujillo A."/>
            <person name="Tyler M."/>
            <person name="Perez-Rodriguez I."/>
            <person name="Amend J."/>
        </authorList>
    </citation>
    <scope>NUCLEOTIDE SEQUENCE [LARGE SCALE GENOMIC DNA]</scope>
    <source>
        <strain evidence="6 7">EPR-M</strain>
    </source>
</reference>
<dbReference type="SUPFAM" id="SSF55785">
    <property type="entry name" value="PYP-like sensor domain (PAS domain)"/>
    <property type="match status" value="1"/>
</dbReference>
<comment type="caution">
    <text evidence="6">The sequence shown here is derived from an EMBL/GenBank/DDBJ whole genome shotgun (WGS) entry which is preliminary data.</text>
</comment>
<feature type="modified residue" description="4-aspartylphosphate" evidence="2">
    <location>
        <position position="63"/>
    </location>
</feature>
<dbReference type="Proteomes" id="UP000193136">
    <property type="component" value="Unassembled WGS sequence"/>
</dbReference>
<dbReference type="PANTHER" id="PTHR44591:SF19">
    <property type="entry name" value="TWO-COMPONENT RESPONSE REGULATOR-RELATED"/>
    <property type="match status" value="1"/>
</dbReference>
<name>A0A1X0YE41_9BACT</name>
<dbReference type="PROSITE" id="PS50112">
    <property type="entry name" value="PAS"/>
    <property type="match status" value="1"/>
</dbReference>
<dbReference type="AlphaFoldDB" id="A0A1X0YE41"/>
<dbReference type="InterPro" id="IPR011006">
    <property type="entry name" value="CheY-like_superfamily"/>
</dbReference>
<feature type="domain" description="Response regulatory" evidence="4">
    <location>
        <begin position="13"/>
        <end position="129"/>
    </location>
</feature>
<dbReference type="GO" id="GO:0006355">
    <property type="term" value="P:regulation of DNA-templated transcription"/>
    <property type="evidence" value="ECO:0007669"/>
    <property type="project" value="InterPro"/>
</dbReference>
<dbReference type="InterPro" id="IPR000014">
    <property type="entry name" value="PAS"/>
</dbReference>
<organism evidence="6 7">
    <name type="scientific">Geothermobacter hydrogeniphilus</name>
    <dbReference type="NCBI Taxonomy" id="1969733"/>
    <lineage>
        <taxon>Bacteria</taxon>
        <taxon>Pseudomonadati</taxon>
        <taxon>Thermodesulfobacteriota</taxon>
        <taxon>Desulfuromonadia</taxon>
        <taxon>Desulfuromonadales</taxon>
        <taxon>Geothermobacteraceae</taxon>
        <taxon>Geothermobacter</taxon>
    </lineage>
</organism>
<keyword evidence="3" id="KW-0175">Coiled coil</keyword>
<evidence type="ECO:0000259" key="5">
    <source>
        <dbReference type="PROSITE" id="PS50112"/>
    </source>
</evidence>
<dbReference type="Pfam" id="PF00072">
    <property type="entry name" value="Response_reg"/>
    <property type="match status" value="1"/>
</dbReference>
<dbReference type="InterPro" id="IPR035965">
    <property type="entry name" value="PAS-like_dom_sf"/>
</dbReference>
<evidence type="ECO:0000256" key="2">
    <source>
        <dbReference type="PROSITE-ProRule" id="PRU00169"/>
    </source>
</evidence>
<dbReference type="STRING" id="1969733.B5V00_00420"/>
<dbReference type="CDD" id="cd17569">
    <property type="entry name" value="REC_HupR-like"/>
    <property type="match status" value="1"/>
</dbReference>
<dbReference type="InterPro" id="IPR013767">
    <property type="entry name" value="PAS_fold"/>
</dbReference>
<dbReference type="SMART" id="SM00091">
    <property type="entry name" value="PAS"/>
    <property type="match status" value="1"/>
</dbReference>
<evidence type="ECO:0000313" key="6">
    <source>
        <dbReference type="EMBL" id="ORJ63362.1"/>
    </source>
</evidence>
<dbReference type="SUPFAM" id="SSF52172">
    <property type="entry name" value="CheY-like"/>
    <property type="match status" value="1"/>
</dbReference>
<keyword evidence="1 2" id="KW-0597">Phosphoprotein</keyword>
<feature type="domain" description="PAS" evidence="5">
    <location>
        <begin position="183"/>
        <end position="220"/>
    </location>
</feature>